<sequence length="166" mass="18832">MKCSSSSSAFMFEADKTGEFSSLQQFYRHVTGVESEKLRGRRQNTNREERQEEQEVEEEEEEQEQEEEEVEEDVRPVSVIKQKEPLVRYQRRWDWVLGAAHVSPPMMHHHVSGCRRLQVHELRTSHLHQPPPPPPPSGPATPPASGLRKPLRFCGTAQDPGGGGGA</sequence>
<dbReference type="AlphaFoldDB" id="A0A9N7YNK1"/>
<comment type="caution">
    <text evidence="2">The sequence shown here is derived from an EMBL/GenBank/DDBJ whole genome shotgun (WGS) entry which is preliminary data.</text>
</comment>
<feature type="compositionally biased region" description="Pro residues" evidence="1">
    <location>
        <begin position="129"/>
        <end position="142"/>
    </location>
</feature>
<evidence type="ECO:0000313" key="3">
    <source>
        <dbReference type="Proteomes" id="UP001153269"/>
    </source>
</evidence>
<evidence type="ECO:0000313" key="2">
    <source>
        <dbReference type="EMBL" id="CAB1433682.1"/>
    </source>
</evidence>
<protein>
    <submittedName>
        <fullName evidence="2">Uncharacterized protein</fullName>
    </submittedName>
</protein>
<evidence type="ECO:0000256" key="1">
    <source>
        <dbReference type="SAM" id="MobiDB-lite"/>
    </source>
</evidence>
<feature type="region of interest" description="Disordered" evidence="1">
    <location>
        <begin position="33"/>
        <end position="81"/>
    </location>
</feature>
<keyword evidence="3" id="KW-1185">Reference proteome</keyword>
<feature type="compositionally biased region" description="Acidic residues" evidence="1">
    <location>
        <begin position="51"/>
        <end position="72"/>
    </location>
</feature>
<reference evidence="2" key="1">
    <citation type="submission" date="2020-03" db="EMBL/GenBank/DDBJ databases">
        <authorList>
            <person name="Weist P."/>
        </authorList>
    </citation>
    <scope>NUCLEOTIDE SEQUENCE</scope>
</reference>
<feature type="region of interest" description="Disordered" evidence="1">
    <location>
        <begin position="125"/>
        <end position="166"/>
    </location>
</feature>
<dbReference type="Proteomes" id="UP001153269">
    <property type="component" value="Unassembled WGS sequence"/>
</dbReference>
<accession>A0A9N7YNK1</accession>
<dbReference type="EMBL" id="CADEAL010001582">
    <property type="protein sequence ID" value="CAB1433682.1"/>
    <property type="molecule type" value="Genomic_DNA"/>
</dbReference>
<name>A0A9N7YNK1_PLEPL</name>
<proteinExistence type="predicted"/>
<organism evidence="2 3">
    <name type="scientific">Pleuronectes platessa</name>
    <name type="common">European plaice</name>
    <dbReference type="NCBI Taxonomy" id="8262"/>
    <lineage>
        <taxon>Eukaryota</taxon>
        <taxon>Metazoa</taxon>
        <taxon>Chordata</taxon>
        <taxon>Craniata</taxon>
        <taxon>Vertebrata</taxon>
        <taxon>Euteleostomi</taxon>
        <taxon>Actinopterygii</taxon>
        <taxon>Neopterygii</taxon>
        <taxon>Teleostei</taxon>
        <taxon>Neoteleostei</taxon>
        <taxon>Acanthomorphata</taxon>
        <taxon>Carangaria</taxon>
        <taxon>Pleuronectiformes</taxon>
        <taxon>Pleuronectoidei</taxon>
        <taxon>Pleuronectidae</taxon>
        <taxon>Pleuronectes</taxon>
    </lineage>
</organism>
<gene>
    <name evidence="2" type="ORF">PLEPLA_LOCUS21773</name>
</gene>